<accession>A0A3G6ITQ6</accession>
<proteinExistence type="predicted"/>
<evidence type="ECO:0000313" key="1">
    <source>
        <dbReference type="EMBL" id="AZA09036.1"/>
    </source>
</evidence>
<sequence>MLLAYLDEIGHTGAFVHPSHKRYSDSPAFGYGGFVIPENRAREFSAFVVNLKKKYFSKELSQAEVPGQWELKGSDLLFAKAHLERRQNLRILKRLLRRLQQLGGHLFYYAEEKPMGTPKETNCGPAEFKQREESAMRESLNRLARHAAHEEENILVLMDQINEKSRKQRLPGMYAHIYGRGSSFPEMWRILEPPMHVDSKLSTNIQFADWVCALVKRAIEYQLVEDSRYAWVVKEFAVSHPTKIFTFESKLHLHERTIEDLNHGAILKSERPVIDSITQNDRNKAALERVLSAARAATSCEEPQS</sequence>
<dbReference type="InterPro" id="IPR024524">
    <property type="entry name" value="DUF3800"/>
</dbReference>
<dbReference type="Pfam" id="PF12686">
    <property type="entry name" value="DUF3800"/>
    <property type="match status" value="1"/>
</dbReference>
<organism evidence="1 2">
    <name type="scientific">Corynebacterium pseudopelargi</name>
    <dbReference type="NCBI Taxonomy" id="2080757"/>
    <lineage>
        <taxon>Bacteria</taxon>
        <taxon>Bacillati</taxon>
        <taxon>Actinomycetota</taxon>
        <taxon>Actinomycetes</taxon>
        <taxon>Mycobacteriales</taxon>
        <taxon>Corynebacteriaceae</taxon>
        <taxon>Corynebacterium</taxon>
    </lineage>
</organism>
<reference evidence="1 2" key="1">
    <citation type="submission" date="2018-11" db="EMBL/GenBank/DDBJ databases">
        <authorList>
            <person name="Kleinhagauer T."/>
            <person name="Glaeser S.P."/>
            <person name="Spergser J."/>
            <person name="Ruckert C."/>
            <person name="Kaempfer P."/>
            <person name="Busse H.-J."/>
        </authorList>
    </citation>
    <scope>NUCLEOTIDE SEQUENCE [LARGE SCALE GENOMIC DNA]</scope>
    <source>
        <strain evidence="1 2">812CH</strain>
    </source>
</reference>
<evidence type="ECO:0008006" key="3">
    <source>
        <dbReference type="Google" id="ProtNLM"/>
    </source>
</evidence>
<evidence type="ECO:0000313" key="2">
    <source>
        <dbReference type="Proteomes" id="UP000271426"/>
    </source>
</evidence>
<keyword evidence="2" id="KW-1185">Reference proteome</keyword>
<dbReference type="KEGG" id="cpso:CPPEL_04545"/>
<gene>
    <name evidence="1" type="ORF">CPPEL_04545</name>
</gene>
<protein>
    <recommendedName>
        <fullName evidence="3">DUF3800 domain-containing protein</fullName>
    </recommendedName>
</protein>
<dbReference type="RefSeq" id="WP_123960007.1">
    <property type="nucleotide sequence ID" value="NZ_CP033898.1"/>
</dbReference>
<dbReference type="Proteomes" id="UP000271426">
    <property type="component" value="Chromosome"/>
</dbReference>
<dbReference type="EMBL" id="CP033898">
    <property type="protein sequence ID" value="AZA09036.1"/>
    <property type="molecule type" value="Genomic_DNA"/>
</dbReference>
<name>A0A3G6ITQ6_9CORY</name>
<dbReference type="OrthoDB" id="4402049at2"/>
<dbReference type="AlphaFoldDB" id="A0A3G6ITQ6"/>